<dbReference type="Proteomes" id="UP000286947">
    <property type="component" value="Unassembled WGS sequence"/>
</dbReference>
<protein>
    <submittedName>
        <fullName evidence="4">Leu/Ile/Val-binding protein</fullName>
    </submittedName>
</protein>
<dbReference type="InterPro" id="IPR028082">
    <property type="entry name" value="Peripla_BP_I"/>
</dbReference>
<name>A0A433SFL1_9BURK</name>
<reference evidence="4 5" key="1">
    <citation type="submission" date="2018-01" db="EMBL/GenBank/DDBJ databases">
        <title>Saezia sanguinis gen. nov., sp. nov., in the order Burkholderiales isolated from human blood.</title>
        <authorList>
            <person name="Medina-Pascual M.J."/>
            <person name="Valdezate S."/>
            <person name="Monzon S."/>
            <person name="Cuesta I."/>
            <person name="Carrasco G."/>
            <person name="Villalon P."/>
            <person name="Saez-Nieto J.A."/>
        </authorList>
    </citation>
    <scope>NUCLEOTIDE SEQUENCE [LARGE SCALE GENOMIC DNA]</scope>
    <source>
        <strain evidence="4 5">CNM695-12</strain>
    </source>
</reference>
<gene>
    <name evidence="4" type="ORF">CUZ56_01433</name>
</gene>
<keyword evidence="2" id="KW-0732">Signal</keyword>
<dbReference type="InterPro" id="IPR051010">
    <property type="entry name" value="BCAA_transport"/>
</dbReference>
<evidence type="ECO:0000313" key="4">
    <source>
        <dbReference type="EMBL" id="RUS67486.1"/>
    </source>
</evidence>
<dbReference type="PANTHER" id="PTHR30483:SF37">
    <property type="entry name" value="ABC TRANSPORTER SUBSTRATE-BINDING PROTEIN"/>
    <property type="match status" value="1"/>
</dbReference>
<comment type="similarity">
    <text evidence="1">Belongs to the leucine-binding protein family.</text>
</comment>
<organism evidence="4 5">
    <name type="scientific">Saezia sanguinis</name>
    <dbReference type="NCBI Taxonomy" id="1965230"/>
    <lineage>
        <taxon>Bacteria</taxon>
        <taxon>Pseudomonadati</taxon>
        <taxon>Pseudomonadota</taxon>
        <taxon>Betaproteobacteria</taxon>
        <taxon>Burkholderiales</taxon>
        <taxon>Saeziaceae</taxon>
        <taxon>Saezia</taxon>
    </lineage>
</organism>
<proteinExistence type="inferred from homology"/>
<dbReference type="RefSeq" id="WP_239442154.1">
    <property type="nucleotide sequence ID" value="NZ_CAWUGC010000001.1"/>
</dbReference>
<evidence type="ECO:0000256" key="1">
    <source>
        <dbReference type="ARBA" id="ARBA00010062"/>
    </source>
</evidence>
<dbReference type="PROSITE" id="PS51318">
    <property type="entry name" value="TAT"/>
    <property type="match status" value="1"/>
</dbReference>
<feature type="domain" description="Leucine-binding protein" evidence="3">
    <location>
        <begin position="37"/>
        <end position="380"/>
    </location>
</feature>
<evidence type="ECO:0000259" key="3">
    <source>
        <dbReference type="Pfam" id="PF13458"/>
    </source>
</evidence>
<dbReference type="CDD" id="cd06340">
    <property type="entry name" value="PBP1_ABC_ligand_binding-like"/>
    <property type="match status" value="1"/>
</dbReference>
<evidence type="ECO:0000313" key="5">
    <source>
        <dbReference type="Proteomes" id="UP000286947"/>
    </source>
</evidence>
<sequence precursor="true">MNMKRNDFSRRTFLKAGVAGAATISVPNLSWGQTPPTIKVGVLQPVTGTFSMDGGYGRTGAEFGIAHINANGGIKALGGAKLEMVFADARSNPEAAVQEVEQLKAHGVAAIVGGFSSPICLAASQAASRYNLPFIVDVGVSEQIVTRGLKNTFRFSPGFEICTKTAIDNLVTLNNAAGRPAKTIVLVHEDGLYGTGLAKLMAQELPKHGFEILDTISHPTPARDMSNVALRIRSLRPDLIVPSSYYAETVLLMRTLQQQRVRVKGVYSVLNGAASNLRFIDEFPQAAENIMDCNHWHDPRKQLALDFRKQVDVSKKGWNYNVPLNFSAIQLLADAIERAASVDPGALNEALASSTFEGHIMPYGPTRFENGQNTGAMPVVLQVQQSDIKVVYPHEFSDAKPNYPLPT</sequence>
<dbReference type="SUPFAM" id="SSF53822">
    <property type="entry name" value="Periplasmic binding protein-like I"/>
    <property type="match status" value="1"/>
</dbReference>
<evidence type="ECO:0000256" key="2">
    <source>
        <dbReference type="ARBA" id="ARBA00022729"/>
    </source>
</evidence>
<accession>A0A433SFL1</accession>
<dbReference type="InterPro" id="IPR028081">
    <property type="entry name" value="Leu-bd"/>
</dbReference>
<dbReference type="EMBL" id="PQSP01000002">
    <property type="protein sequence ID" value="RUS67486.1"/>
    <property type="molecule type" value="Genomic_DNA"/>
</dbReference>
<dbReference type="Gene3D" id="3.40.50.2300">
    <property type="match status" value="2"/>
</dbReference>
<dbReference type="AlphaFoldDB" id="A0A433SFL1"/>
<dbReference type="InterPro" id="IPR006311">
    <property type="entry name" value="TAT_signal"/>
</dbReference>
<keyword evidence="5" id="KW-1185">Reference proteome</keyword>
<dbReference type="PANTHER" id="PTHR30483">
    <property type="entry name" value="LEUCINE-SPECIFIC-BINDING PROTEIN"/>
    <property type="match status" value="1"/>
</dbReference>
<comment type="caution">
    <text evidence="4">The sequence shown here is derived from an EMBL/GenBank/DDBJ whole genome shotgun (WGS) entry which is preliminary data.</text>
</comment>
<dbReference type="Pfam" id="PF13458">
    <property type="entry name" value="Peripla_BP_6"/>
    <property type="match status" value="1"/>
</dbReference>